<dbReference type="RefSeq" id="WP_145351966.1">
    <property type="nucleotide sequence ID" value="NZ_CP036262.1"/>
</dbReference>
<evidence type="ECO:0008006" key="3">
    <source>
        <dbReference type="Google" id="ProtNLM"/>
    </source>
</evidence>
<organism evidence="1 2">
    <name type="scientific">Roseimaritima multifibrata</name>
    <dbReference type="NCBI Taxonomy" id="1930274"/>
    <lineage>
        <taxon>Bacteria</taxon>
        <taxon>Pseudomonadati</taxon>
        <taxon>Planctomycetota</taxon>
        <taxon>Planctomycetia</taxon>
        <taxon>Pirellulales</taxon>
        <taxon>Pirellulaceae</taxon>
        <taxon>Roseimaritima</taxon>
    </lineage>
</organism>
<keyword evidence="2" id="KW-1185">Reference proteome</keyword>
<dbReference type="Proteomes" id="UP000320672">
    <property type="component" value="Chromosome"/>
</dbReference>
<dbReference type="AlphaFoldDB" id="A0A517MG82"/>
<accession>A0A517MG82</accession>
<dbReference type="InterPro" id="IPR031832">
    <property type="entry name" value="DUF4747"/>
</dbReference>
<dbReference type="Pfam" id="PF15931">
    <property type="entry name" value="DUF4747"/>
    <property type="match status" value="1"/>
</dbReference>
<evidence type="ECO:0000313" key="1">
    <source>
        <dbReference type="EMBL" id="QDS93876.1"/>
    </source>
</evidence>
<dbReference type="KEGG" id="rml:FF011L_26520"/>
<protein>
    <recommendedName>
        <fullName evidence="3">DUF4747 family protein</fullName>
    </recommendedName>
</protein>
<name>A0A517MG82_9BACT</name>
<reference evidence="1 2" key="1">
    <citation type="submission" date="2019-02" db="EMBL/GenBank/DDBJ databases">
        <title>Deep-cultivation of Planctomycetes and their phenomic and genomic characterization uncovers novel biology.</title>
        <authorList>
            <person name="Wiegand S."/>
            <person name="Jogler M."/>
            <person name="Boedeker C."/>
            <person name="Pinto D."/>
            <person name="Vollmers J."/>
            <person name="Rivas-Marin E."/>
            <person name="Kohn T."/>
            <person name="Peeters S.H."/>
            <person name="Heuer A."/>
            <person name="Rast P."/>
            <person name="Oberbeckmann S."/>
            <person name="Bunk B."/>
            <person name="Jeske O."/>
            <person name="Meyerdierks A."/>
            <person name="Storesund J.E."/>
            <person name="Kallscheuer N."/>
            <person name="Luecker S."/>
            <person name="Lage O.M."/>
            <person name="Pohl T."/>
            <person name="Merkel B.J."/>
            <person name="Hornburger P."/>
            <person name="Mueller R.-W."/>
            <person name="Bruemmer F."/>
            <person name="Labrenz M."/>
            <person name="Spormann A.M."/>
            <person name="Op den Camp H."/>
            <person name="Overmann J."/>
            <person name="Amann R."/>
            <person name="Jetten M.S.M."/>
            <person name="Mascher T."/>
            <person name="Medema M.H."/>
            <person name="Devos D.P."/>
            <person name="Kaster A.-K."/>
            <person name="Ovreas L."/>
            <person name="Rohde M."/>
            <person name="Galperin M.Y."/>
            <person name="Jogler C."/>
        </authorList>
    </citation>
    <scope>NUCLEOTIDE SEQUENCE [LARGE SCALE GENOMIC DNA]</scope>
    <source>
        <strain evidence="1 2">FF011L</strain>
    </source>
</reference>
<dbReference type="EMBL" id="CP036262">
    <property type="protein sequence ID" value="QDS93876.1"/>
    <property type="molecule type" value="Genomic_DNA"/>
</dbReference>
<evidence type="ECO:0000313" key="2">
    <source>
        <dbReference type="Proteomes" id="UP000320672"/>
    </source>
</evidence>
<sequence length="303" mass="34391">MATTRPKPKRRKLELYRLTISGMEDGADYQKFLMKLWSNLETRDNRIFSPGGKRHALDKLKTTKGNLWFQFFSFAEGERPEVLDTQDMSISENPLTESEALLHWTHAMGKQLDDRYVMLVERVQSGTWPSKMEHYLQWLIEHPDNEAITVRATVDTDEPISVSLELEADASFLEVVTSMERIASASVRINRPNPGWGDYEDLLGPEARDSDAQSAEIKMNARRGASLAKNDGIIAAMQEAYEKNKLGRAIVEGDVDGERKRVSTESHGKSQYKYLETTQDGNVSHHSALDKFFEAMGKMTDDV</sequence>
<gene>
    <name evidence="1" type="ORF">FF011L_26520</name>
</gene>
<proteinExistence type="predicted"/>
<dbReference type="OrthoDB" id="9833465at2"/>